<dbReference type="EMBL" id="CAKMRJ010005634">
    <property type="protein sequence ID" value="CAH1450251.1"/>
    <property type="molecule type" value="Genomic_DNA"/>
</dbReference>
<accession>A0AAU9PIU4</accession>
<gene>
    <name evidence="1" type="ORF">LVIROSA_LOCUS35686</name>
</gene>
<evidence type="ECO:0000313" key="1">
    <source>
        <dbReference type="EMBL" id="CAH1450251.1"/>
    </source>
</evidence>
<proteinExistence type="predicted"/>
<sequence length="79" mass="8915">MSTWAAPSPGQLMELHIGNATWNKNMHISNSTWKLMPLAMQSMKTSSNSFMYEYVDNENLEKWLHGGDAGPSSPLTWDI</sequence>
<reference evidence="1 2" key="1">
    <citation type="submission" date="2022-01" db="EMBL/GenBank/DDBJ databases">
        <authorList>
            <person name="Xiong W."/>
            <person name="Schranz E."/>
        </authorList>
    </citation>
    <scope>NUCLEOTIDE SEQUENCE [LARGE SCALE GENOMIC DNA]</scope>
</reference>
<comment type="caution">
    <text evidence="1">The sequence shown here is derived from an EMBL/GenBank/DDBJ whole genome shotgun (WGS) entry which is preliminary data.</text>
</comment>
<dbReference type="Proteomes" id="UP001157418">
    <property type="component" value="Unassembled WGS sequence"/>
</dbReference>
<evidence type="ECO:0000313" key="2">
    <source>
        <dbReference type="Proteomes" id="UP001157418"/>
    </source>
</evidence>
<protein>
    <submittedName>
        <fullName evidence="1">Uncharacterized protein</fullName>
    </submittedName>
</protein>
<dbReference type="AlphaFoldDB" id="A0AAU9PIU4"/>
<name>A0AAU9PIU4_9ASTR</name>
<organism evidence="1 2">
    <name type="scientific">Lactuca virosa</name>
    <dbReference type="NCBI Taxonomy" id="75947"/>
    <lineage>
        <taxon>Eukaryota</taxon>
        <taxon>Viridiplantae</taxon>
        <taxon>Streptophyta</taxon>
        <taxon>Embryophyta</taxon>
        <taxon>Tracheophyta</taxon>
        <taxon>Spermatophyta</taxon>
        <taxon>Magnoliopsida</taxon>
        <taxon>eudicotyledons</taxon>
        <taxon>Gunneridae</taxon>
        <taxon>Pentapetalae</taxon>
        <taxon>asterids</taxon>
        <taxon>campanulids</taxon>
        <taxon>Asterales</taxon>
        <taxon>Asteraceae</taxon>
        <taxon>Cichorioideae</taxon>
        <taxon>Cichorieae</taxon>
        <taxon>Lactucinae</taxon>
        <taxon>Lactuca</taxon>
    </lineage>
</organism>
<keyword evidence="2" id="KW-1185">Reference proteome</keyword>